<dbReference type="EMBL" id="NAJN01000463">
    <property type="protein sequence ID" value="TKA72936.1"/>
    <property type="molecule type" value="Genomic_DNA"/>
</dbReference>
<evidence type="ECO:0000313" key="2">
    <source>
        <dbReference type="Proteomes" id="UP000308768"/>
    </source>
</evidence>
<dbReference type="OrthoDB" id="6359816at2759"/>
<evidence type="ECO:0000313" key="1">
    <source>
        <dbReference type="EMBL" id="TKA72936.1"/>
    </source>
</evidence>
<keyword evidence="2" id="KW-1185">Reference proteome</keyword>
<dbReference type="InterPro" id="IPR011333">
    <property type="entry name" value="SKP1/BTB/POZ_sf"/>
</dbReference>
<sequence>MACAGATYRVHEAIICPRSEFFAAACRKLSRGRSTLSVIHSEAVATTIHYFYHLDYAEKVPKLSKPCRHYLEFPDQLRSLSSSLRNNSPLNWNDAELIPALHVAYQNTPEDEKFLRRAAADALNAHPELLGKPEVQAAMYEVNLLSYELLERSMKRMKELMEEQLGY</sequence>
<dbReference type="AlphaFoldDB" id="A0A4U0XB25"/>
<evidence type="ECO:0008006" key="3">
    <source>
        <dbReference type="Google" id="ProtNLM"/>
    </source>
</evidence>
<comment type="caution">
    <text evidence="1">The sequence shown here is derived from an EMBL/GenBank/DDBJ whole genome shotgun (WGS) entry which is preliminary data.</text>
</comment>
<dbReference type="PANTHER" id="PTHR47843">
    <property type="entry name" value="BTB DOMAIN-CONTAINING PROTEIN-RELATED"/>
    <property type="match status" value="1"/>
</dbReference>
<gene>
    <name evidence="1" type="ORF">B0A49_05008</name>
</gene>
<dbReference type="PANTHER" id="PTHR47843:SF5">
    <property type="entry name" value="BTB_POZ DOMAIN PROTEIN"/>
    <property type="match status" value="1"/>
</dbReference>
<proteinExistence type="predicted"/>
<name>A0A4U0XB25_9PEZI</name>
<organism evidence="1 2">
    <name type="scientific">Cryomyces minteri</name>
    <dbReference type="NCBI Taxonomy" id="331657"/>
    <lineage>
        <taxon>Eukaryota</taxon>
        <taxon>Fungi</taxon>
        <taxon>Dikarya</taxon>
        <taxon>Ascomycota</taxon>
        <taxon>Pezizomycotina</taxon>
        <taxon>Dothideomycetes</taxon>
        <taxon>Dothideomycetes incertae sedis</taxon>
        <taxon>Cryomyces</taxon>
    </lineage>
</organism>
<reference evidence="1 2" key="1">
    <citation type="submission" date="2017-03" db="EMBL/GenBank/DDBJ databases">
        <title>Genomes of endolithic fungi from Antarctica.</title>
        <authorList>
            <person name="Coleine C."/>
            <person name="Masonjones S."/>
            <person name="Stajich J.E."/>
        </authorList>
    </citation>
    <scope>NUCLEOTIDE SEQUENCE [LARGE SCALE GENOMIC DNA]</scope>
    <source>
        <strain evidence="1 2">CCFEE 5187</strain>
    </source>
</reference>
<dbReference type="Gene3D" id="3.30.710.10">
    <property type="entry name" value="Potassium Channel Kv1.1, Chain A"/>
    <property type="match status" value="1"/>
</dbReference>
<accession>A0A4U0XB25</accession>
<protein>
    <recommendedName>
        <fullName evidence="3">BTB domain-containing protein</fullName>
    </recommendedName>
</protein>
<dbReference type="Proteomes" id="UP000308768">
    <property type="component" value="Unassembled WGS sequence"/>
</dbReference>